<name>A0A0L7KYT2_OPEBR</name>
<dbReference type="Proteomes" id="UP000037510">
    <property type="component" value="Unassembled WGS sequence"/>
</dbReference>
<evidence type="ECO:0000313" key="2">
    <source>
        <dbReference type="Proteomes" id="UP000037510"/>
    </source>
</evidence>
<protein>
    <submittedName>
        <fullName evidence="1">Uncharacterized protein</fullName>
    </submittedName>
</protein>
<feature type="non-terminal residue" evidence="1">
    <location>
        <position position="1"/>
    </location>
</feature>
<dbReference type="STRING" id="104452.A0A0L7KYT2"/>
<dbReference type="EMBL" id="JTDY01004405">
    <property type="protein sequence ID" value="KOB68206.1"/>
    <property type="molecule type" value="Genomic_DNA"/>
</dbReference>
<comment type="caution">
    <text evidence="1">The sequence shown here is derived from an EMBL/GenBank/DDBJ whole genome shotgun (WGS) entry which is preliminary data.</text>
</comment>
<proteinExistence type="predicted"/>
<sequence length="352" mass="40109">SFYKLNPKLARLKKDNGLLKSKQDHIFDKLCSSRFVMLQAINGLIATILNTCLHREDSRKMIESCLSLVNVYNHLMGLSYKKYVAKFNIGSNTYPTTNLAKSRVEVNCQRLINCLVTVYSPEDNSDADSGSSGEDLEIYQMKQAKSLIEVNNRNNKKLNEIMSGQNSDTDVPYTSLLTNECILENIMNSDGYDFAVMLQELVTLNNQCEVTWDYILGAPIEDLPITRRLASSWEMNDFFRIAHSDMQACMEQLLNLRFADHSVTIEAVRIAHSDMQACKEQLLNLRFADHSVTIEAVRIAHSDMQACMEQLLNLRFADHSLLADFNEVRSWLNECKPLSTAGRKQMLQNEVL</sequence>
<accession>A0A0L7KYT2</accession>
<keyword evidence="2" id="KW-1185">Reference proteome</keyword>
<dbReference type="AlphaFoldDB" id="A0A0L7KYT2"/>
<organism evidence="1 2">
    <name type="scientific">Operophtera brumata</name>
    <name type="common">Winter moth</name>
    <name type="synonym">Phalaena brumata</name>
    <dbReference type="NCBI Taxonomy" id="104452"/>
    <lineage>
        <taxon>Eukaryota</taxon>
        <taxon>Metazoa</taxon>
        <taxon>Ecdysozoa</taxon>
        <taxon>Arthropoda</taxon>
        <taxon>Hexapoda</taxon>
        <taxon>Insecta</taxon>
        <taxon>Pterygota</taxon>
        <taxon>Neoptera</taxon>
        <taxon>Endopterygota</taxon>
        <taxon>Lepidoptera</taxon>
        <taxon>Glossata</taxon>
        <taxon>Ditrysia</taxon>
        <taxon>Geometroidea</taxon>
        <taxon>Geometridae</taxon>
        <taxon>Larentiinae</taxon>
        <taxon>Operophtera</taxon>
    </lineage>
</organism>
<gene>
    <name evidence="1" type="ORF">OBRU01_18513</name>
</gene>
<reference evidence="1 2" key="1">
    <citation type="journal article" date="2015" name="Genome Biol. Evol.">
        <title>The genome of winter moth (Operophtera brumata) provides a genomic perspective on sexual dimorphism and phenology.</title>
        <authorList>
            <person name="Derks M.F."/>
            <person name="Smit S."/>
            <person name="Salis L."/>
            <person name="Schijlen E."/>
            <person name="Bossers A."/>
            <person name="Mateman C."/>
            <person name="Pijl A.S."/>
            <person name="de Ridder D."/>
            <person name="Groenen M.A."/>
            <person name="Visser M.E."/>
            <person name="Megens H.J."/>
        </authorList>
    </citation>
    <scope>NUCLEOTIDE SEQUENCE [LARGE SCALE GENOMIC DNA]</scope>
    <source>
        <strain evidence="1">WM2013NL</strain>
        <tissue evidence="1">Head and thorax</tissue>
    </source>
</reference>
<feature type="non-terminal residue" evidence="1">
    <location>
        <position position="352"/>
    </location>
</feature>
<evidence type="ECO:0000313" key="1">
    <source>
        <dbReference type="EMBL" id="KOB68206.1"/>
    </source>
</evidence>